<keyword evidence="1" id="KW-0812">Transmembrane</keyword>
<dbReference type="HOGENOM" id="CLU_2315779_0_0_9"/>
<dbReference type="AlphaFoldDB" id="C9LNG7"/>
<gene>
    <name evidence="2" type="ORF">GCWU000321_01088</name>
</gene>
<proteinExistence type="predicted"/>
<dbReference type="Proteomes" id="UP000004736">
    <property type="component" value="Unassembled WGS sequence"/>
</dbReference>
<sequence>MESGRAYDLFPFISAPVKCGFRKALVVSMVSWATIFEISFFFICYPAAAFRQPVSIQPAGLQAGKVWRIGRMAWHILTFLDILILQRITICSRLYKEDI</sequence>
<dbReference type="EMBL" id="ACIM02000001">
    <property type="protein sequence ID" value="EEW97103.1"/>
    <property type="molecule type" value="Genomic_DNA"/>
</dbReference>
<organism evidence="2 3">
    <name type="scientific">Dialister invisus DSM 15470</name>
    <dbReference type="NCBI Taxonomy" id="592028"/>
    <lineage>
        <taxon>Bacteria</taxon>
        <taxon>Bacillati</taxon>
        <taxon>Bacillota</taxon>
        <taxon>Negativicutes</taxon>
        <taxon>Veillonellales</taxon>
        <taxon>Veillonellaceae</taxon>
        <taxon>Dialister</taxon>
    </lineage>
</organism>
<feature type="transmembrane region" description="Helical" evidence="1">
    <location>
        <begin position="72"/>
        <end position="90"/>
    </location>
</feature>
<protein>
    <submittedName>
        <fullName evidence="2">Uncharacterized protein</fullName>
    </submittedName>
</protein>
<feature type="transmembrane region" description="Helical" evidence="1">
    <location>
        <begin position="24"/>
        <end position="48"/>
    </location>
</feature>
<dbReference type="STRING" id="592028.GCWU000321_01088"/>
<evidence type="ECO:0000313" key="3">
    <source>
        <dbReference type="Proteomes" id="UP000004736"/>
    </source>
</evidence>
<comment type="caution">
    <text evidence="2">The sequence shown here is derived from an EMBL/GenBank/DDBJ whole genome shotgun (WGS) entry which is preliminary data.</text>
</comment>
<keyword evidence="3" id="KW-1185">Reference proteome</keyword>
<keyword evidence="1" id="KW-0472">Membrane</keyword>
<name>C9LNG7_9FIRM</name>
<keyword evidence="1" id="KW-1133">Transmembrane helix</keyword>
<evidence type="ECO:0000256" key="1">
    <source>
        <dbReference type="SAM" id="Phobius"/>
    </source>
</evidence>
<accession>C9LNG7</accession>
<evidence type="ECO:0000313" key="2">
    <source>
        <dbReference type="EMBL" id="EEW97103.1"/>
    </source>
</evidence>
<reference evidence="2" key="1">
    <citation type="submission" date="2009-09" db="EMBL/GenBank/DDBJ databases">
        <authorList>
            <person name="Weinstock G."/>
            <person name="Sodergren E."/>
            <person name="Clifton S."/>
            <person name="Fulton L."/>
            <person name="Fulton B."/>
            <person name="Courtney L."/>
            <person name="Fronick C."/>
            <person name="Harrison M."/>
            <person name="Strong C."/>
            <person name="Farmer C."/>
            <person name="Delahaunty K."/>
            <person name="Markovic C."/>
            <person name="Hall O."/>
            <person name="Minx P."/>
            <person name="Tomlinson C."/>
            <person name="Mitreva M."/>
            <person name="Nelson J."/>
            <person name="Hou S."/>
            <person name="Wollam A."/>
            <person name="Pepin K.H."/>
            <person name="Johnson M."/>
            <person name="Bhonagiri V."/>
            <person name="Nash W.E."/>
            <person name="Warren W."/>
            <person name="Chinwalla A."/>
            <person name="Mardis E.R."/>
            <person name="Wilson R.K."/>
        </authorList>
    </citation>
    <scope>NUCLEOTIDE SEQUENCE [LARGE SCALE GENOMIC DNA]</scope>
    <source>
        <strain evidence="2">DSM 15470</strain>
    </source>
</reference>